<dbReference type="EMBL" id="JAIWYP010000008">
    <property type="protein sequence ID" value="KAH3790639.1"/>
    <property type="molecule type" value="Genomic_DNA"/>
</dbReference>
<reference evidence="1" key="2">
    <citation type="submission" date="2020-11" db="EMBL/GenBank/DDBJ databases">
        <authorList>
            <person name="McCartney M.A."/>
            <person name="Auch B."/>
            <person name="Kono T."/>
            <person name="Mallez S."/>
            <person name="Becker A."/>
            <person name="Gohl D.M."/>
            <person name="Silverstein K.A.T."/>
            <person name="Koren S."/>
            <person name="Bechman K.B."/>
            <person name="Herman A."/>
            <person name="Abrahante J.E."/>
            <person name="Garbe J."/>
        </authorList>
    </citation>
    <scope>NUCLEOTIDE SEQUENCE</scope>
    <source>
        <strain evidence="1">Duluth1</strain>
        <tissue evidence="1">Whole animal</tissue>
    </source>
</reference>
<sequence length="56" mass="5982">MERNHADATGGGLPLPEMSQTSQTVASLFATSASFHGIVDDSDTVISLFNIVLRFK</sequence>
<accession>A0A9D4IZR0</accession>
<comment type="caution">
    <text evidence="1">The sequence shown here is derived from an EMBL/GenBank/DDBJ whole genome shotgun (WGS) entry which is preliminary data.</text>
</comment>
<gene>
    <name evidence="1" type="ORF">DPMN_168844</name>
</gene>
<reference evidence="1" key="1">
    <citation type="journal article" date="2019" name="bioRxiv">
        <title>The Genome of the Zebra Mussel, Dreissena polymorpha: A Resource for Invasive Species Research.</title>
        <authorList>
            <person name="McCartney M.A."/>
            <person name="Auch B."/>
            <person name="Kono T."/>
            <person name="Mallez S."/>
            <person name="Zhang Y."/>
            <person name="Obille A."/>
            <person name="Becker A."/>
            <person name="Abrahante J.E."/>
            <person name="Garbe J."/>
            <person name="Badalamenti J.P."/>
            <person name="Herman A."/>
            <person name="Mangelson H."/>
            <person name="Liachko I."/>
            <person name="Sullivan S."/>
            <person name="Sone E.D."/>
            <person name="Koren S."/>
            <person name="Silverstein K.A.T."/>
            <person name="Beckman K.B."/>
            <person name="Gohl D.M."/>
        </authorList>
    </citation>
    <scope>NUCLEOTIDE SEQUENCE</scope>
    <source>
        <strain evidence="1">Duluth1</strain>
        <tissue evidence="1">Whole animal</tissue>
    </source>
</reference>
<dbReference type="Proteomes" id="UP000828390">
    <property type="component" value="Unassembled WGS sequence"/>
</dbReference>
<evidence type="ECO:0000313" key="2">
    <source>
        <dbReference type="Proteomes" id="UP000828390"/>
    </source>
</evidence>
<keyword evidence="2" id="KW-1185">Reference proteome</keyword>
<dbReference type="AlphaFoldDB" id="A0A9D4IZR0"/>
<proteinExistence type="predicted"/>
<organism evidence="1 2">
    <name type="scientific">Dreissena polymorpha</name>
    <name type="common">Zebra mussel</name>
    <name type="synonym">Mytilus polymorpha</name>
    <dbReference type="NCBI Taxonomy" id="45954"/>
    <lineage>
        <taxon>Eukaryota</taxon>
        <taxon>Metazoa</taxon>
        <taxon>Spiralia</taxon>
        <taxon>Lophotrochozoa</taxon>
        <taxon>Mollusca</taxon>
        <taxon>Bivalvia</taxon>
        <taxon>Autobranchia</taxon>
        <taxon>Heteroconchia</taxon>
        <taxon>Euheterodonta</taxon>
        <taxon>Imparidentia</taxon>
        <taxon>Neoheterodontei</taxon>
        <taxon>Myida</taxon>
        <taxon>Dreissenoidea</taxon>
        <taxon>Dreissenidae</taxon>
        <taxon>Dreissena</taxon>
    </lineage>
</organism>
<protein>
    <submittedName>
        <fullName evidence="1">Uncharacterized protein</fullName>
    </submittedName>
</protein>
<evidence type="ECO:0000313" key="1">
    <source>
        <dbReference type="EMBL" id="KAH3790639.1"/>
    </source>
</evidence>
<name>A0A9D4IZR0_DREPO</name>